<evidence type="ECO:0000313" key="3">
    <source>
        <dbReference type="Proteomes" id="UP000728185"/>
    </source>
</evidence>
<dbReference type="OrthoDB" id="937at2759"/>
<dbReference type="EMBL" id="LUCM01002250">
    <property type="protein sequence ID" value="KAA0197636.1"/>
    <property type="molecule type" value="Genomic_DNA"/>
</dbReference>
<comment type="caution">
    <text evidence="2">The sequence shown here is derived from an EMBL/GenBank/DDBJ whole genome shotgun (WGS) entry which is preliminary data.</text>
</comment>
<proteinExistence type="inferred from homology"/>
<dbReference type="Proteomes" id="UP000728185">
    <property type="component" value="Unassembled WGS sequence"/>
</dbReference>
<sequence>MLSIKVPSPFYSFHTHTRAAIRESKSIPPPFKICKYDALKIRHQAHRTKVSLIVPYPTLLFSFVLNLFQSGDLLIDMTGDPVTRSNQPLSTVGIENETEVAFFNSADYAAQASNPEFLW</sequence>
<comment type="similarity">
    <text evidence="1">Belongs to the UPF0538 family.</text>
</comment>
<evidence type="ECO:0000256" key="1">
    <source>
        <dbReference type="ARBA" id="ARBA00007176"/>
    </source>
</evidence>
<protein>
    <submittedName>
        <fullName evidence="2">Uncharacterized protein</fullName>
    </submittedName>
</protein>
<evidence type="ECO:0000313" key="2">
    <source>
        <dbReference type="EMBL" id="KAA0197636.1"/>
    </source>
</evidence>
<gene>
    <name evidence="2" type="ORF">FBUS_09186</name>
</gene>
<name>A0A8E0VJV2_9TREM</name>
<organism evidence="2 3">
    <name type="scientific">Fasciolopsis buskii</name>
    <dbReference type="NCBI Taxonomy" id="27845"/>
    <lineage>
        <taxon>Eukaryota</taxon>
        <taxon>Metazoa</taxon>
        <taxon>Spiralia</taxon>
        <taxon>Lophotrochozoa</taxon>
        <taxon>Platyhelminthes</taxon>
        <taxon>Trematoda</taxon>
        <taxon>Digenea</taxon>
        <taxon>Plagiorchiida</taxon>
        <taxon>Echinostomata</taxon>
        <taxon>Echinostomatoidea</taxon>
        <taxon>Fasciolidae</taxon>
        <taxon>Fasciolopsis</taxon>
    </lineage>
</organism>
<dbReference type="InterPro" id="IPR018794">
    <property type="entry name" value="UPF0538"/>
</dbReference>
<reference evidence="2" key="1">
    <citation type="submission" date="2019-05" db="EMBL/GenBank/DDBJ databases">
        <title>Annotation for the trematode Fasciolopsis buski.</title>
        <authorList>
            <person name="Choi Y.-J."/>
        </authorList>
    </citation>
    <scope>NUCLEOTIDE SEQUENCE</scope>
    <source>
        <strain evidence="2">HT</strain>
        <tissue evidence="2">Whole worm</tissue>
    </source>
</reference>
<dbReference type="PANTHER" id="PTHR18444:SF9">
    <property type="entry name" value="UPF0538 PROTEIN C2ORF76"/>
    <property type="match status" value="1"/>
</dbReference>
<keyword evidence="3" id="KW-1185">Reference proteome</keyword>
<dbReference type="Pfam" id="PF10209">
    <property type="entry name" value="DUF2340"/>
    <property type="match status" value="1"/>
</dbReference>
<dbReference type="AlphaFoldDB" id="A0A8E0VJV2"/>
<accession>A0A8E0VJV2</accession>
<dbReference type="PANTHER" id="PTHR18444">
    <property type="entry name" value="UPF0538 FAMILY MEMBER"/>
    <property type="match status" value="1"/>
</dbReference>